<dbReference type="Pfam" id="PF03551">
    <property type="entry name" value="PadR"/>
    <property type="match status" value="1"/>
</dbReference>
<proteinExistence type="predicted"/>
<gene>
    <name evidence="3" type="ORF">GCN75_26410</name>
</gene>
<dbReference type="Proteomes" id="UP000468717">
    <property type="component" value="Unassembled WGS sequence"/>
</dbReference>
<evidence type="ECO:0000259" key="2">
    <source>
        <dbReference type="Pfam" id="PF03551"/>
    </source>
</evidence>
<reference evidence="3 4" key="1">
    <citation type="submission" date="2019-10" db="EMBL/GenBank/DDBJ databases">
        <title>Three novel species isolated from a subtropical stream in China.</title>
        <authorList>
            <person name="Lu H."/>
        </authorList>
    </citation>
    <scope>NUCLEOTIDE SEQUENCE [LARGE SCALE GENOMIC DNA]</scope>
    <source>
        <strain evidence="3 4">FT13W</strain>
    </source>
</reference>
<dbReference type="InterPro" id="IPR036390">
    <property type="entry name" value="WH_DNA-bd_sf"/>
</dbReference>
<evidence type="ECO:0000313" key="3">
    <source>
        <dbReference type="EMBL" id="KAB8059464.1"/>
    </source>
</evidence>
<dbReference type="EMBL" id="WFLI01000051">
    <property type="protein sequence ID" value="KAB8059464.1"/>
    <property type="molecule type" value="Genomic_DNA"/>
</dbReference>
<protein>
    <submittedName>
        <fullName evidence="3">PadR family transcriptional regulator</fullName>
    </submittedName>
</protein>
<dbReference type="PANTHER" id="PTHR43252:SF7">
    <property type="entry name" value="TRANSCRIPTIONAL REGULATOR YQJI"/>
    <property type="match status" value="1"/>
</dbReference>
<feature type="compositionally biased region" description="Basic residues" evidence="1">
    <location>
        <begin position="12"/>
        <end position="38"/>
    </location>
</feature>
<feature type="domain" description="Transcription regulator PadR N-terminal" evidence="2">
    <location>
        <begin position="88"/>
        <end position="157"/>
    </location>
</feature>
<feature type="region of interest" description="Disordered" evidence="1">
    <location>
        <begin position="1"/>
        <end position="74"/>
    </location>
</feature>
<evidence type="ECO:0000256" key="1">
    <source>
        <dbReference type="SAM" id="MobiDB-lite"/>
    </source>
</evidence>
<dbReference type="AlphaFoldDB" id="A0A6I1HLJ4"/>
<evidence type="ECO:0000313" key="4">
    <source>
        <dbReference type="Proteomes" id="UP000468717"/>
    </source>
</evidence>
<accession>A0A6I1HLJ4</accession>
<dbReference type="SUPFAM" id="SSF46785">
    <property type="entry name" value="Winged helix' DNA-binding domain"/>
    <property type="match status" value="1"/>
</dbReference>
<dbReference type="PANTHER" id="PTHR43252">
    <property type="entry name" value="TRANSCRIPTIONAL REGULATOR YQJI"/>
    <property type="match status" value="1"/>
</dbReference>
<keyword evidence="4" id="KW-1185">Reference proteome</keyword>
<dbReference type="RefSeq" id="WP_152285005.1">
    <property type="nucleotide sequence ID" value="NZ_WFLI01000051.1"/>
</dbReference>
<dbReference type="Gene3D" id="1.10.10.10">
    <property type="entry name" value="Winged helix-like DNA-binding domain superfamily/Winged helix DNA-binding domain"/>
    <property type="match status" value="1"/>
</dbReference>
<name>A0A6I1HLJ4_9BURK</name>
<comment type="caution">
    <text evidence="3">The sequence shown here is derived from an EMBL/GenBank/DDBJ whole genome shotgun (WGS) entry which is preliminary data.</text>
</comment>
<sequence length="227" mass="25227">MRNSHHAEHGHGGHHHHHGHCGQQHHHHGEQRHEHRHEHRSDYYLHGRGPRGFDERGDGMGHGGPGGRGGRGERAERVFGRGDLPLIVLALIEISPRHGYEIIKAIEERCGGAYAPSPGAVYPTLTLLEEQDYVTSGESASGKKLYTITDLGRAYLDENRAQVDGILARLDMFARVQARNALPERVRQAMHTLKHALLLNKTNWSEAEAERVSAVLEQAANAIVDSH</sequence>
<feature type="compositionally biased region" description="Basic and acidic residues" evidence="1">
    <location>
        <begin position="1"/>
        <end position="11"/>
    </location>
</feature>
<feature type="compositionally biased region" description="Basic and acidic residues" evidence="1">
    <location>
        <begin position="39"/>
        <end position="59"/>
    </location>
</feature>
<dbReference type="InterPro" id="IPR005149">
    <property type="entry name" value="Tscrpt_reg_PadR_N"/>
</dbReference>
<feature type="compositionally biased region" description="Gly residues" evidence="1">
    <location>
        <begin position="60"/>
        <end position="69"/>
    </location>
</feature>
<organism evidence="3 4">
    <name type="scientific">Janthinobacterium violaceinigrum</name>
    <dbReference type="NCBI Taxonomy" id="2654252"/>
    <lineage>
        <taxon>Bacteria</taxon>
        <taxon>Pseudomonadati</taxon>
        <taxon>Pseudomonadota</taxon>
        <taxon>Betaproteobacteria</taxon>
        <taxon>Burkholderiales</taxon>
        <taxon>Oxalobacteraceae</taxon>
        <taxon>Janthinobacterium</taxon>
    </lineage>
</organism>
<dbReference type="InterPro" id="IPR036388">
    <property type="entry name" value="WH-like_DNA-bd_sf"/>
</dbReference>